<gene>
    <name evidence="1" type="ORF">EIH03_16130</name>
</gene>
<sequence>MSRLADRAKSYPLASFGRALLPPELGGPLPAQFVQRVDRYVTRLPATSRFAVRAGLASLAAASYLTTGRSLPRLHPDERARV</sequence>
<proteinExistence type="predicted"/>
<accession>A0AB37XPM9</accession>
<name>A0AB37XPM9_STAAU</name>
<dbReference type="Proteomes" id="UP000294017">
    <property type="component" value="Unassembled WGS sequence"/>
</dbReference>
<evidence type="ECO:0000313" key="1">
    <source>
        <dbReference type="EMBL" id="RZI01752.1"/>
    </source>
</evidence>
<dbReference type="EMBL" id="RQTF01000520">
    <property type="protein sequence ID" value="RZI01752.1"/>
    <property type="molecule type" value="Genomic_DNA"/>
</dbReference>
<feature type="non-terminal residue" evidence="1">
    <location>
        <position position="82"/>
    </location>
</feature>
<comment type="caution">
    <text evidence="1">The sequence shown here is derived from an EMBL/GenBank/DDBJ whole genome shotgun (WGS) entry which is preliminary data.</text>
</comment>
<protein>
    <submittedName>
        <fullName evidence="1">Uncharacterized protein</fullName>
    </submittedName>
</protein>
<organism evidence="1 2">
    <name type="scientific">Staphylococcus aureus</name>
    <dbReference type="NCBI Taxonomy" id="1280"/>
    <lineage>
        <taxon>Bacteria</taxon>
        <taxon>Bacillati</taxon>
        <taxon>Bacillota</taxon>
        <taxon>Bacilli</taxon>
        <taxon>Bacillales</taxon>
        <taxon>Staphylococcaceae</taxon>
        <taxon>Staphylococcus</taxon>
    </lineage>
</organism>
<dbReference type="AlphaFoldDB" id="A0AB37XPM9"/>
<evidence type="ECO:0000313" key="2">
    <source>
        <dbReference type="Proteomes" id="UP000294017"/>
    </source>
</evidence>
<reference evidence="1 2" key="1">
    <citation type="submission" date="2018-11" db="EMBL/GenBank/DDBJ databases">
        <title>Genomic profiling of Staphylococcus species from a Poultry farm system in KwaZulu-Natal, South Africa.</title>
        <authorList>
            <person name="Amoako D.G."/>
            <person name="Somboro A.M."/>
            <person name="Abia A.L.K."/>
            <person name="Bester L.A."/>
            <person name="Essack S.Y."/>
        </authorList>
    </citation>
    <scope>NUCLEOTIDE SEQUENCE [LARGE SCALE GENOMIC DNA]</scope>
    <source>
        <strain evidence="1 2">SA12</strain>
    </source>
</reference>